<dbReference type="AlphaFoldDB" id="A0A103R9W7"/>
<feature type="region of interest" description="Disordered" evidence="1">
    <location>
        <begin position="292"/>
        <end position="334"/>
    </location>
</feature>
<dbReference type="RefSeq" id="WP_059753278.1">
    <property type="nucleotide sequence ID" value="NZ_LOXM01000155.1"/>
</dbReference>
<name>A0A103R9W7_9BURK</name>
<accession>A0A103R9W7</accession>
<gene>
    <name evidence="2" type="ORF">WJ33_28205</name>
</gene>
<dbReference type="OrthoDB" id="9153660at2"/>
<sequence>MPASRISGHSVGGNYDNHDSSSDEQSTSRAGSSRNSRQTSTLTEHLQPARQRVPTSAGGVRPHPHDVGRNFHLNLSPGSGHDVGRYIGPSQNDGRHVFQVGGRHVEVAESHIHGYRPTVGMMHPPGQMRRPEDNLRGRDQVYLSEGDLSAAVARQRRDPSLANRMAVTTYETDENRPHYAQYRQNERDLAALGVPILHGVDLSQAEAAQRLSQVPPNSNLHFQMPRVPQGTPGYSTQRLVNDTLRMPERMGRHDVSVSITTPHPNVYPQPSTHNRIYGLESGNAVRGTNMQRYASGSDSEGDLEEYGYGHRRTTVDESTGAAERRKKYKFEPSE</sequence>
<comment type="caution">
    <text evidence="2">The sequence shown here is derived from an EMBL/GenBank/DDBJ whole genome shotgun (WGS) entry which is preliminary data.</text>
</comment>
<dbReference type="EMBL" id="LOXM01000155">
    <property type="protein sequence ID" value="KVG63887.1"/>
    <property type="molecule type" value="Genomic_DNA"/>
</dbReference>
<proteinExistence type="predicted"/>
<feature type="compositionally biased region" description="Polar residues" evidence="1">
    <location>
        <begin position="23"/>
        <end position="44"/>
    </location>
</feature>
<feature type="region of interest" description="Disordered" evidence="1">
    <location>
        <begin position="1"/>
        <end position="66"/>
    </location>
</feature>
<evidence type="ECO:0000256" key="1">
    <source>
        <dbReference type="SAM" id="MobiDB-lite"/>
    </source>
</evidence>
<reference evidence="2 3" key="1">
    <citation type="submission" date="2015-11" db="EMBL/GenBank/DDBJ databases">
        <title>Expanding the genomic diversity of Burkholderia species for the development of highly accurate diagnostics.</title>
        <authorList>
            <person name="Sahl J."/>
            <person name="Keim P."/>
            <person name="Wagner D."/>
        </authorList>
    </citation>
    <scope>NUCLEOTIDE SEQUENCE [LARGE SCALE GENOMIC DNA]</scope>
    <source>
        <strain evidence="2 3">MSMB2036</strain>
    </source>
</reference>
<protein>
    <submittedName>
        <fullName evidence="2">Uncharacterized protein</fullName>
    </submittedName>
</protein>
<evidence type="ECO:0000313" key="2">
    <source>
        <dbReference type="EMBL" id="KVG63887.1"/>
    </source>
</evidence>
<evidence type="ECO:0000313" key="3">
    <source>
        <dbReference type="Proteomes" id="UP000064029"/>
    </source>
</evidence>
<organism evidence="2 3">
    <name type="scientific">Burkholderia ubonensis</name>
    <dbReference type="NCBI Taxonomy" id="101571"/>
    <lineage>
        <taxon>Bacteria</taxon>
        <taxon>Pseudomonadati</taxon>
        <taxon>Pseudomonadota</taxon>
        <taxon>Betaproteobacteria</taxon>
        <taxon>Burkholderiales</taxon>
        <taxon>Burkholderiaceae</taxon>
        <taxon>Burkholderia</taxon>
        <taxon>Burkholderia cepacia complex</taxon>
    </lineage>
</organism>
<dbReference type="Proteomes" id="UP000064029">
    <property type="component" value="Unassembled WGS sequence"/>
</dbReference>